<name>A0ABV1JBT5_9ACTN</name>
<dbReference type="InterPro" id="IPR007553">
    <property type="entry name" value="2-thiour_desulf"/>
</dbReference>
<accession>A0ABV1JBT5</accession>
<keyword evidence="2" id="KW-1185">Reference proteome</keyword>
<dbReference type="PANTHER" id="PTHR30087:SF1">
    <property type="entry name" value="HYPOTHETICAL CYTOSOLIC PROTEIN"/>
    <property type="match status" value="1"/>
</dbReference>
<protein>
    <submittedName>
        <fullName evidence="1">DUF523 domain-containing protein</fullName>
    </submittedName>
</protein>
<dbReference type="EMBL" id="JBBNOP010000004">
    <property type="protein sequence ID" value="MEQ3362544.1"/>
    <property type="molecule type" value="Genomic_DNA"/>
</dbReference>
<sequence length="154" mass="16024">MDADGRVKVLVSACLAGERCRFDGAACTCAGIDGIAEFAELVPICPEVLGGLPVPRKPSEILGSRVVTCDGADVTEAFQRGAERAVRRALGEGCRFAVLKERSPSCGSKAVYDGTFSSVLVQGSGFAAVALERAGIRVYGESDLAKLKKDIAAE</sequence>
<gene>
    <name evidence="1" type="ORF">AAA083_06110</name>
</gene>
<dbReference type="PANTHER" id="PTHR30087">
    <property type="entry name" value="INNER MEMBRANE PROTEIN"/>
    <property type="match status" value="1"/>
</dbReference>
<proteinExistence type="predicted"/>
<reference evidence="1 2" key="1">
    <citation type="submission" date="2024-04" db="EMBL/GenBank/DDBJ databases">
        <title>Human intestinal bacterial collection.</title>
        <authorList>
            <person name="Pauvert C."/>
            <person name="Hitch T.C.A."/>
            <person name="Clavel T."/>
        </authorList>
    </citation>
    <scope>NUCLEOTIDE SEQUENCE [LARGE SCALE GENOMIC DNA]</scope>
    <source>
        <strain evidence="1 2">CLA-KB-H42</strain>
    </source>
</reference>
<dbReference type="Proteomes" id="UP001487305">
    <property type="component" value="Unassembled WGS sequence"/>
</dbReference>
<evidence type="ECO:0000313" key="1">
    <source>
        <dbReference type="EMBL" id="MEQ3362544.1"/>
    </source>
</evidence>
<evidence type="ECO:0000313" key="2">
    <source>
        <dbReference type="Proteomes" id="UP001487305"/>
    </source>
</evidence>
<dbReference type="RefSeq" id="WP_349227281.1">
    <property type="nucleotide sequence ID" value="NZ_JBBNOP010000004.1"/>
</dbReference>
<organism evidence="1 2">
    <name type="scientific">Raoultibacter massiliensis</name>
    <dbReference type="NCBI Taxonomy" id="1852371"/>
    <lineage>
        <taxon>Bacteria</taxon>
        <taxon>Bacillati</taxon>
        <taxon>Actinomycetota</taxon>
        <taxon>Coriobacteriia</taxon>
        <taxon>Eggerthellales</taxon>
        <taxon>Eggerthellaceae</taxon>
        <taxon>Raoultibacter</taxon>
    </lineage>
</organism>
<comment type="caution">
    <text evidence="1">The sequence shown here is derived from an EMBL/GenBank/DDBJ whole genome shotgun (WGS) entry which is preliminary data.</text>
</comment>
<dbReference type="Pfam" id="PF04463">
    <property type="entry name" value="2-thiour_desulf"/>
    <property type="match status" value="1"/>
</dbReference>